<proteinExistence type="predicted"/>
<organism evidence="1 2">
    <name type="scientific">Burkholderia singularis</name>
    <dbReference type="NCBI Taxonomy" id="1503053"/>
    <lineage>
        <taxon>Bacteria</taxon>
        <taxon>Pseudomonadati</taxon>
        <taxon>Pseudomonadota</taxon>
        <taxon>Betaproteobacteria</taxon>
        <taxon>Burkholderiales</taxon>
        <taxon>Burkholderiaceae</taxon>
        <taxon>Burkholderia</taxon>
        <taxon>pseudomallei group</taxon>
    </lineage>
</organism>
<dbReference type="Proteomes" id="UP000062788">
    <property type="component" value="Unassembled WGS sequence"/>
</dbReference>
<dbReference type="AlphaFoldDB" id="A0A103E1M6"/>
<evidence type="ECO:0000313" key="2">
    <source>
        <dbReference type="Proteomes" id="UP000062788"/>
    </source>
</evidence>
<comment type="caution">
    <text evidence="1">The sequence shown here is derived from an EMBL/GenBank/DDBJ whole genome shotgun (WGS) entry which is preliminary data.</text>
</comment>
<evidence type="ECO:0000313" key="1">
    <source>
        <dbReference type="EMBL" id="KVE26744.1"/>
    </source>
</evidence>
<reference evidence="1 2" key="1">
    <citation type="submission" date="2015-11" db="EMBL/GenBank/DDBJ databases">
        <title>Expanding the genomic diversity of Burkholderia species for the development of highly accurate diagnostics.</title>
        <authorList>
            <person name="Sahl J."/>
            <person name="Keim P."/>
            <person name="Wagner D."/>
        </authorList>
    </citation>
    <scope>NUCLEOTIDE SEQUENCE [LARGE SCALE GENOMIC DNA]</scope>
    <source>
        <strain evidence="1 2">TSV85</strain>
    </source>
</reference>
<gene>
    <name evidence="1" type="ORF">WS67_14175</name>
</gene>
<name>A0A103E1M6_9BURK</name>
<keyword evidence="2" id="KW-1185">Reference proteome</keyword>
<sequence length="143" mass="15028">MCRVARQPGCVARGAGSREALVVERFVLFVSGGMEPGVERLSRCRSMYWAPPGGAICDAGWRGGSMSNVFVSGVGPIARVSRAGIRCALPDRRLTVAAVSGHGRREAPATGVLSFDVSDAFDRVARSAAIAPVAARRAIQDSR</sequence>
<accession>A0A103E1M6</accession>
<dbReference type="EMBL" id="LOWA01000032">
    <property type="protein sequence ID" value="KVE26744.1"/>
    <property type="molecule type" value="Genomic_DNA"/>
</dbReference>
<protein>
    <submittedName>
        <fullName evidence="1">Uncharacterized protein</fullName>
    </submittedName>
</protein>